<feature type="compositionally biased region" description="Low complexity" evidence="1">
    <location>
        <begin position="216"/>
        <end position="256"/>
    </location>
</feature>
<dbReference type="InterPro" id="IPR050904">
    <property type="entry name" value="Adhesion/Biosynth-related"/>
</dbReference>
<feature type="signal peptide" evidence="2">
    <location>
        <begin position="1"/>
        <end position="29"/>
    </location>
</feature>
<sequence>MTTRLKTLGVVAAAAAIAISIPTALTAYAEPTPEPTPSATATPTFSAPVPDVHGPKCDDFKKSLGTTGLAGLYGKSGTAAIASIPDLSTFNSVISGGWNPDVNIVSVIDNGPYNIFAPTNEAFAKLDPAEVEALKADPAALTALVYYHIALGLLGPDDIYGKLTTQEGTQITITGKGGDLKFDDTAKVVCGGITAQNAKIYMIDTVLSPAGALPGTATTTTSPTSTTEATTTTSEAPATTETTAETTTTSAEAESQ</sequence>
<dbReference type="PANTHER" id="PTHR10900:SF77">
    <property type="entry name" value="FI19380P1"/>
    <property type="match status" value="1"/>
</dbReference>
<dbReference type="EMBL" id="AP022612">
    <property type="protein sequence ID" value="BBZ32209.1"/>
    <property type="molecule type" value="Genomic_DNA"/>
</dbReference>
<dbReference type="GO" id="GO:0007155">
    <property type="term" value="P:cell adhesion"/>
    <property type="evidence" value="ECO:0007669"/>
    <property type="project" value="TreeGrafter"/>
</dbReference>
<gene>
    <name evidence="3" type="ORF">MCNF_08140</name>
</gene>
<dbReference type="RefSeq" id="WP_085153875.1">
    <property type="nucleotide sequence ID" value="NZ_AP022612.1"/>
</dbReference>
<dbReference type="InterPro" id="IPR036378">
    <property type="entry name" value="FAS1_dom_sf"/>
</dbReference>
<keyword evidence="4" id="KW-1185">Reference proteome</keyword>
<evidence type="ECO:0000313" key="3">
    <source>
        <dbReference type="EMBL" id="BBZ32209.1"/>
    </source>
</evidence>
<reference evidence="3" key="2">
    <citation type="submission" date="2020-02" db="EMBL/GenBank/DDBJ databases">
        <authorList>
            <person name="Matsumoto Y."/>
            <person name="Motooka D."/>
            <person name="Nakamura S."/>
        </authorList>
    </citation>
    <scope>NUCLEOTIDE SEQUENCE</scope>
    <source>
        <strain evidence="3">JCM 13671</strain>
    </source>
</reference>
<protein>
    <submittedName>
        <fullName evidence="3">Fasciclin</fullName>
    </submittedName>
</protein>
<dbReference type="GO" id="GO:0030198">
    <property type="term" value="P:extracellular matrix organization"/>
    <property type="evidence" value="ECO:0007669"/>
    <property type="project" value="TreeGrafter"/>
</dbReference>
<dbReference type="PANTHER" id="PTHR10900">
    <property type="entry name" value="PERIOSTIN-RELATED"/>
    <property type="match status" value="1"/>
</dbReference>
<evidence type="ECO:0000313" key="4">
    <source>
        <dbReference type="Proteomes" id="UP000466931"/>
    </source>
</evidence>
<proteinExistence type="predicted"/>
<dbReference type="OrthoDB" id="9800666at2"/>
<dbReference type="Proteomes" id="UP000466931">
    <property type="component" value="Chromosome"/>
</dbReference>
<keyword evidence="2" id="KW-0732">Signal</keyword>
<name>A0A7I7XSH4_9MYCO</name>
<dbReference type="GO" id="GO:0031012">
    <property type="term" value="C:extracellular matrix"/>
    <property type="evidence" value="ECO:0007669"/>
    <property type="project" value="TreeGrafter"/>
</dbReference>
<dbReference type="GO" id="GO:0005615">
    <property type="term" value="C:extracellular space"/>
    <property type="evidence" value="ECO:0007669"/>
    <property type="project" value="TreeGrafter"/>
</dbReference>
<dbReference type="InterPro" id="IPR000782">
    <property type="entry name" value="FAS1_domain"/>
</dbReference>
<accession>A0A7I7XSH4</accession>
<evidence type="ECO:0000256" key="1">
    <source>
        <dbReference type="SAM" id="MobiDB-lite"/>
    </source>
</evidence>
<reference evidence="3" key="1">
    <citation type="journal article" date="2019" name="Emerg. Microbes Infect.">
        <title>Comprehensive subspecies identification of 175 nontuberculous mycobacteria species based on 7547 genomic profiles.</title>
        <authorList>
            <person name="Matsumoto Y."/>
            <person name="Kinjo T."/>
            <person name="Motooka D."/>
            <person name="Nabeya D."/>
            <person name="Jung N."/>
            <person name="Uechi K."/>
            <person name="Horii T."/>
            <person name="Iida T."/>
            <person name="Fujita J."/>
            <person name="Nakamura S."/>
        </authorList>
    </citation>
    <scope>NUCLEOTIDE SEQUENCE [LARGE SCALE GENOMIC DNA]</scope>
    <source>
        <strain evidence="3">JCM 13671</strain>
    </source>
</reference>
<dbReference type="SUPFAM" id="SSF82153">
    <property type="entry name" value="FAS1 domain"/>
    <property type="match status" value="1"/>
</dbReference>
<dbReference type="Gene3D" id="2.30.180.10">
    <property type="entry name" value="FAS1 domain"/>
    <property type="match status" value="1"/>
</dbReference>
<organism evidence="3 4">
    <name type="scientific">Mycolicibacterium confluentis</name>
    <dbReference type="NCBI Taxonomy" id="28047"/>
    <lineage>
        <taxon>Bacteria</taxon>
        <taxon>Bacillati</taxon>
        <taxon>Actinomycetota</taxon>
        <taxon>Actinomycetes</taxon>
        <taxon>Mycobacteriales</taxon>
        <taxon>Mycobacteriaceae</taxon>
        <taxon>Mycolicibacterium</taxon>
    </lineage>
</organism>
<evidence type="ECO:0000256" key="2">
    <source>
        <dbReference type="SAM" id="SignalP"/>
    </source>
</evidence>
<feature type="chain" id="PRO_5044335633" evidence="2">
    <location>
        <begin position="30"/>
        <end position="256"/>
    </location>
</feature>
<dbReference type="PROSITE" id="PS50213">
    <property type="entry name" value="FAS1"/>
    <property type="match status" value="1"/>
</dbReference>
<dbReference type="SMART" id="SM00554">
    <property type="entry name" value="FAS1"/>
    <property type="match status" value="1"/>
</dbReference>
<feature type="region of interest" description="Disordered" evidence="1">
    <location>
        <begin position="212"/>
        <end position="256"/>
    </location>
</feature>
<dbReference type="AlphaFoldDB" id="A0A7I7XSH4"/>
<dbReference type="Pfam" id="PF02469">
    <property type="entry name" value="Fasciclin"/>
    <property type="match status" value="1"/>
</dbReference>
<dbReference type="GO" id="GO:0050839">
    <property type="term" value="F:cell adhesion molecule binding"/>
    <property type="evidence" value="ECO:0007669"/>
    <property type="project" value="TreeGrafter"/>
</dbReference>